<keyword evidence="3" id="KW-1185">Reference proteome</keyword>
<feature type="coiled-coil region" evidence="1">
    <location>
        <begin position="323"/>
        <end position="455"/>
    </location>
</feature>
<dbReference type="AlphaFoldDB" id="A0AAW0TB58"/>
<organism evidence="2 3">
    <name type="scientific">Scylla paramamosain</name>
    <name type="common">Mud crab</name>
    <dbReference type="NCBI Taxonomy" id="85552"/>
    <lineage>
        <taxon>Eukaryota</taxon>
        <taxon>Metazoa</taxon>
        <taxon>Ecdysozoa</taxon>
        <taxon>Arthropoda</taxon>
        <taxon>Crustacea</taxon>
        <taxon>Multicrustacea</taxon>
        <taxon>Malacostraca</taxon>
        <taxon>Eumalacostraca</taxon>
        <taxon>Eucarida</taxon>
        <taxon>Decapoda</taxon>
        <taxon>Pleocyemata</taxon>
        <taxon>Brachyura</taxon>
        <taxon>Eubrachyura</taxon>
        <taxon>Portunoidea</taxon>
        <taxon>Portunidae</taxon>
        <taxon>Portuninae</taxon>
        <taxon>Scylla</taxon>
    </lineage>
</organism>
<dbReference type="EMBL" id="JARAKH010000036">
    <property type="protein sequence ID" value="KAK8383632.1"/>
    <property type="molecule type" value="Genomic_DNA"/>
</dbReference>
<feature type="coiled-coil region" evidence="1">
    <location>
        <begin position="52"/>
        <end position="104"/>
    </location>
</feature>
<accession>A0AAW0TB58</accession>
<name>A0AAW0TB58_SCYPA</name>
<dbReference type="Proteomes" id="UP001487740">
    <property type="component" value="Unassembled WGS sequence"/>
</dbReference>
<feature type="coiled-coil region" evidence="1">
    <location>
        <begin position="510"/>
        <end position="544"/>
    </location>
</feature>
<evidence type="ECO:0000313" key="2">
    <source>
        <dbReference type="EMBL" id="KAK8383632.1"/>
    </source>
</evidence>
<sequence length="608" mass="69810">MQLVAIGSWEMSSTDSLEDQALAADMPSLVVGGSRPLHRSLATYRYENALVKTELAATLERHGREVEELRLKYESKVREAERQLQEVEEQLVDFKETHAEKEARLHQTNIKLQHKIKVVLLDWSFKMPQISITLHPLLLVHSAGHYLYTQLLTCLTQGLEEDLAANMRKQEKLQQEKTKAEEGMEEAKFSWQAREQHLRAENERLCKEGEELQRELEKERASVREVTAALSTERHQHQLIKSRVSEVEQHCQVQLTLAEAQAAQLRQEKAQEEAAAAKRIDEVVALLEEERAVVTRVRGGSATRLKEAEKCMAEERQAHLSSTQQLSRHNAELQQEVKTLEDKVQSLENQRESRVKELREQLKATMEKLQVVEKEAAVAGARLASVEDLERLLRQERESSSSLRQELHHCQAEVQELKAMNADLHQNLQQIGDKLSEMRGQHEAAKEEVQREQTNRVKVVADLHMSHQEEAERLRTRINTLETYLADKSAKYLEDSSLLRQKLQTYAKLIKKLRHKLELGALQVEQLEAQRAALQDNVPAHKHAHLQTQLQALTRKHNEFAAFLHGLSQFQSSLPEMAELTSCVGMLNQKLSEMEEDQRQCLSDLDSL</sequence>
<keyword evidence="1" id="KW-0175">Coiled coil</keyword>
<gene>
    <name evidence="2" type="ORF">O3P69_015830</name>
</gene>
<feature type="coiled-coil region" evidence="1">
    <location>
        <begin position="253"/>
        <end position="282"/>
    </location>
</feature>
<evidence type="ECO:0000313" key="3">
    <source>
        <dbReference type="Proteomes" id="UP001487740"/>
    </source>
</evidence>
<evidence type="ECO:0000256" key="1">
    <source>
        <dbReference type="SAM" id="Coils"/>
    </source>
</evidence>
<protein>
    <submittedName>
        <fullName evidence="2">Uncharacterized protein</fullName>
    </submittedName>
</protein>
<comment type="caution">
    <text evidence="2">The sequence shown here is derived from an EMBL/GenBank/DDBJ whole genome shotgun (WGS) entry which is preliminary data.</text>
</comment>
<feature type="coiled-coil region" evidence="1">
    <location>
        <begin position="156"/>
        <end position="229"/>
    </location>
</feature>
<proteinExistence type="predicted"/>
<reference evidence="2 3" key="1">
    <citation type="submission" date="2023-03" db="EMBL/GenBank/DDBJ databases">
        <title>High-quality genome of Scylla paramamosain provides insights in environmental adaptation.</title>
        <authorList>
            <person name="Zhang L."/>
        </authorList>
    </citation>
    <scope>NUCLEOTIDE SEQUENCE [LARGE SCALE GENOMIC DNA]</scope>
    <source>
        <strain evidence="2">LZ_2023a</strain>
        <tissue evidence="2">Muscle</tissue>
    </source>
</reference>